<dbReference type="GO" id="GO:0006154">
    <property type="term" value="P:adenosine catabolic process"/>
    <property type="evidence" value="ECO:0007669"/>
    <property type="project" value="TreeGrafter"/>
</dbReference>
<dbReference type="InterPro" id="IPR032466">
    <property type="entry name" value="Metal_Hydrolase"/>
</dbReference>
<dbReference type="GO" id="GO:0006166">
    <property type="term" value="P:purine ribonucleoside salvage"/>
    <property type="evidence" value="ECO:0007669"/>
    <property type="project" value="UniProtKB-KW"/>
</dbReference>
<dbReference type="AlphaFoldDB" id="A0A7S1EXF4"/>
<evidence type="ECO:0000313" key="11">
    <source>
        <dbReference type="EMBL" id="CAD8829390.1"/>
    </source>
</evidence>
<evidence type="ECO:0000256" key="3">
    <source>
        <dbReference type="ARBA" id="ARBA00006676"/>
    </source>
</evidence>
<evidence type="ECO:0000256" key="4">
    <source>
        <dbReference type="ARBA" id="ARBA00022723"/>
    </source>
</evidence>
<sequence length="365" mass="40516">MARSGASLARHAACLREVCRRLPKVELHQHLTGSLPGDGVREVLDKVNPALAQDAGCITAAFNHEAPERSLKAAWDLLTLQCEAVATATLQPEDLENLFASAIGELAADGVAYCELRIGLKARPTKRDYLALLSRVIRKQEEVFPETRVRLLLSVDRAKDPAQGDENIDIAIEDRLDPKSVVCGVELGGVATARHWHDFEGMFRRARAGGLPIALHCGEDRGRQSEWNDMIAFRPDRLGHCVHVNDENLARIVAAGTPVETCLTCHHRHFGVPLDQNVFHRLFPTRQVALCTDNPAFYGTTLSREYELCCLHHDLTMSELFALALRAIDFTFQTEEQKVVMRSNFEERVSAMSVALGLPSLRSNL</sequence>
<name>A0A7S1EXF4_NOCSC</name>
<evidence type="ECO:0000256" key="2">
    <source>
        <dbReference type="ARBA" id="ARBA00005058"/>
    </source>
</evidence>
<evidence type="ECO:0000256" key="5">
    <source>
        <dbReference type="ARBA" id="ARBA00022726"/>
    </source>
</evidence>
<dbReference type="GO" id="GO:0004000">
    <property type="term" value="F:adenosine deaminase activity"/>
    <property type="evidence" value="ECO:0007669"/>
    <property type="project" value="TreeGrafter"/>
</dbReference>
<evidence type="ECO:0000256" key="1">
    <source>
        <dbReference type="ARBA" id="ARBA00001947"/>
    </source>
</evidence>
<dbReference type="PANTHER" id="PTHR11409:SF42">
    <property type="entry name" value="ADENOSINE DEAMINASE-LIKE PROTEIN"/>
    <property type="match status" value="1"/>
</dbReference>
<comment type="similarity">
    <text evidence="3">Belongs to the metallo-dependent hydrolases superfamily. Adenosine and AMP deaminases family.</text>
</comment>
<dbReference type="SUPFAM" id="SSF51556">
    <property type="entry name" value="Metallo-dependent hydrolases"/>
    <property type="match status" value="1"/>
</dbReference>
<feature type="domain" description="Adenosine deaminase" evidence="10">
    <location>
        <begin position="23"/>
        <end position="344"/>
    </location>
</feature>
<dbReference type="UniPathway" id="UPA00606"/>
<comment type="cofactor">
    <cofactor evidence="1">
        <name>Zn(2+)</name>
        <dbReference type="ChEBI" id="CHEBI:29105"/>
    </cofactor>
</comment>
<protein>
    <recommendedName>
        <fullName evidence="10">Adenosine deaminase domain-containing protein</fullName>
    </recommendedName>
</protein>
<evidence type="ECO:0000256" key="8">
    <source>
        <dbReference type="ARBA" id="ARBA00023080"/>
    </source>
</evidence>
<gene>
    <name evidence="11" type="ORF">NSCI0253_LOCUS3736</name>
</gene>
<dbReference type="GO" id="GO:0046103">
    <property type="term" value="P:inosine biosynthetic process"/>
    <property type="evidence" value="ECO:0007669"/>
    <property type="project" value="TreeGrafter"/>
</dbReference>
<keyword evidence="4" id="KW-0479">Metal-binding</keyword>
<reference evidence="11" key="1">
    <citation type="submission" date="2021-01" db="EMBL/GenBank/DDBJ databases">
        <authorList>
            <person name="Corre E."/>
            <person name="Pelletier E."/>
            <person name="Niang G."/>
            <person name="Scheremetjew M."/>
            <person name="Finn R."/>
            <person name="Kale V."/>
            <person name="Holt S."/>
            <person name="Cochrane G."/>
            <person name="Meng A."/>
            <person name="Brown T."/>
            <person name="Cohen L."/>
        </authorList>
    </citation>
    <scope>NUCLEOTIDE SEQUENCE</scope>
</reference>
<evidence type="ECO:0000256" key="7">
    <source>
        <dbReference type="ARBA" id="ARBA00022833"/>
    </source>
</evidence>
<comment type="catalytic activity">
    <reaction evidence="9">
        <text>N(6)-methyl-AMP + H2O + H(+) = IMP + methylamine</text>
        <dbReference type="Rhea" id="RHEA:16001"/>
        <dbReference type="ChEBI" id="CHEBI:15377"/>
        <dbReference type="ChEBI" id="CHEBI:15378"/>
        <dbReference type="ChEBI" id="CHEBI:58053"/>
        <dbReference type="ChEBI" id="CHEBI:59338"/>
        <dbReference type="ChEBI" id="CHEBI:144842"/>
    </reaction>
    <physiologicalReaction direction="left-to-right" evidence="9">
        <dbReference type="Rhea" id="RHEA:16002"/>
    </physiologicalReaction>
</comment>
<dbReference type="EMBL" id="HBFQ01005292">
    <property type="protein sequence ID" value="CAD8829390.1"/>
    <property type="molecule type" value="Transcribed_RNA"/>
</dbReference>
<dbReference type="PANTHER" id="PTHR11409">
    <property type="entry name" value="ADENOSINE DEAMINASE"/>
    <property type="match status" value="1"/>
</dbReference>
<dbReference type="Gene3D" id="3.20.20.140">
    <property type="entry name" value="Metal-dependent hydrolases"/>
    <property type="match status" value="1"/>
</dbReference>
<dbReference type="GO" id="GO:0046872">
    <property type="term" value="F:metal ion binding"/>
    <property type="evidence" value="ECO:0007669"/>
    <property type="project" value="UniProtKB-KW"/>
</dbReference>
<keyword evidence="5" id="KW-0660">Purine salvage</keyword>
<dbReference type="InterPro" id="IPR001365">
    <property type="entry name" value="A_deaminase_dom"/>
</dbReference>
<comment type="pathway">
    <text evidence="2">Purine metabolism; purine nucleoside salvage.</text>
</comment>
<dbReference type="Pfam" id="PF00962">
    <property type="entry name" value="A_deaminase"/>
    <property type="match status" value="1"/>
</dbReference>
<evidence type="ECO:0000259" key="10">
    <source>
        <dbReference type="Pfam" id="PF00962"/>
    </source>
</evidence>
<keyword evidence="6" id="KW-0378">Hydrolase</keyword>
<proteinExistence type="inferred from homology"/>
<dbReference type="GO" id="GO:0009117">
    <property type="term" value="P:nucleotide metabolic process"/>
    <property type="evidence" value="ECO:0007669"/>
    <property type="project" value="UniProtKB-KW"/>
</dbReference>
<keyword evidence="7" id="KW-0862">Zinc</keyword>
<evidence type="ECO:0000256" key="6">
    <source>
        <dbReference type="ARBA" id="ARBA00022801"/>
    </source>
</evidence>
<dbReference type="InterPro" id="IPR006330">
    <property type="entry name" value="Ado/ade_deaminase"/>
</dbReference>
<organism evidence="11">
    <name type="scientific">Noctiluca scintillans</name>
    <name type="common">Sea sparkle</name>
    <name type="synonym">Red tide dinoflagellate</name>
    <dbReference type="NCBI Taxonomy" id="2966"/>
    <lineage>
        <taxon>Eukaryota</taxon>
        <taxon>Sar</taxon>
        <taxon>Alveolata</taxon>
        <taxon>Dinophyceae</taxon>
        <taxon>Noctilucales</taxon>
        <taxon>Noctilucaceae</taxon>
        <taxon>Noctiluca</taxon>
    </lineage>
</organism>
<evidence type="ECO:0000256" key="9">
    <source>
        <dbReference type="ARBA" id="ARBA00048787"/>
    </source>
</evidence>
<keyword evidence="8" id="KW-0546">Nucleotide metabolism</keyword>
<accession>A0A7S1EXF4</accession>